<reference evidence="1" key="2">
    <citation type="submission" date="2020-05" db="UniProtKB">
        <authorList>
            <consortium name="Ensembl"/>
        </authorList>
    </citation>
    <scope>IDENTIFICATION</scope>
</reference>
<dbReference type="AlphaFoldDB" id="A0A6I8SX39"/>
<name>A0A6I8SX39_XENTR</name>
<proteinExistence type="predicted"/>
<dbReference type="GeneTree" id="ENSGT01120000273248"/>
<evidence type="ECO:0000313" key="1">
    <source>
        <dbReference type="Ensembl" id="ENSXETP00000097973"/>
    </source>
</evidence>
<dbReference type="Bgee" id="ENSXETG00000039459">
    <property type="expression patterns" value="Expressed in egg cell and 2 other cell types or tissues"/>
</dbReference>
<organism evidence="1">
    <name type="scientific">Xenopus tropicalis</name>
    <name type="common">Western clawed frog</name>
    <name type="synonym">Silurana tropicalis</name>
    <dbReference type="NCBI Taxonomy" id="8364"/>
    <lineage>
        <taxon>Eukaryota</taxon>
        <taxon>Metazoa</taxon>
        <taxon>Chordata</taxon>
        <taxon>Craniata</taxon>
        <taxon>Vertebrata</taxon>
        <taxon>Euteleostomi</taxon>
        <taxon>Amphibia</taxon>
        <taxon>Batrachia</taxon>
        <taxon>Anura</taxon>
        <taxon>Pipoidea</taxon>
        <taxon>Pipidae</taxon>
        <taxon>Xenopodinae</taxon>
        <taxon>Xenopus</taxon>
        <taxon>Silurana</taxon>
    </lineage>
</organism>
<sequence length="92" mass="9578">GISFTGKQPQDPPHLLNIPAQCLPIITGPFPAPCLPIVPAPCLPIVPAPCLPIVPAPCLPIVPAPCLPIVPAPFLLTSLLKVATNKTFAFIF</sequence>
<protein>
    <submittedName>
        <fullName evidence="1">Uncharacterized protein</fullName>
    </submittedName>
</protein>
<reference evidence="1" key="1">
    <citation type="journal article" date="2010" name="Science">
        <title>The genome of the Western clawed frog Xenopus tropicalis.</title>
        <authorList>
            <person name="Hellsten U."/>
            <person name="Harland R.M."/>
            <person name="Gilchrist M.J."/>
            <person name="Hendrix D."/>
            <person name="Jurka J."/>
            <person name="Kapitonov V."/>
            <person name="Ovcharenko I."/>
            <person name="Putnam N.H."/>
            <person name="Shu S."/>
            <person name="Taher L."/>
            <person name="Blitz I.L."/>
            <person name="Blumberg B."/>
            <person name="Dichmann D.S."/>
            <person name="Dubchak I."/>
            <person name="Amaya E."/>
            <person name="Detter J.C."/>
            <person name="Fletcher R."/>
            <person name="Gerhard D.S."/>
            <person name="Goodstein D."/>
            <person name="Graves T."/>
            <person name="Grigoriev I.V."/>
            <person name="Grimwood J."/>
            <person name="Kawashima T."/>
            <person name="Lindquist E."/>
            <person name="Lucas S.M."/>
            <person name="Mead P.E."/>
            <person name="Mitros T."/>
            <person name="Ogino H."/>
            <person name="Ohta Y."/>
            <person name="Poliakov A.V."/>
            <person name="Pollet N."/>
            <person name="Robert J."/>
            <person name="Salamov A."/>
            <person name="Sater A.K."/>
            <person name="Schmutz J."/>
            <person name="Terry A."/>
            <person name="Vize P.D."/>
            <person name="Warren W.C."/>
            <person name="Wells D."/>
            <person name="Wills A."/>
            <person name="Wilson R.K."/>
            <person name="Zimmerman L.B."/>
            <person name="Zorn A.M."/>
            <person name="Grainger R."/>
            <person name="Grammer T."/>
            <person name="Khokha M.K."/>
            <person name="Richardson P.M."/>
            <person name="Rokhsar D.S."/>
        </authorList>
    </citation>
    <scope>NUCLEOTIDE SEQUENCE [LARGE SCALE GENOMIC DNA]</scope>
    <source>
        <strain evidence="1">Nigerian</strain>
    </source>
</reference>
<accession>A0A6I8SX39</accession>
<dbReference type="Ensembl" id="ENSXETT00000084926">
    <property type="protein sequence ID" value="ENSXETP00000097973"/>
    <property type="gene ID" value="ENSXETG00000039459"/>
</dbReference>